<protein>
    <submittedName>
        <fullName evidence="2">Uncharacterized protein</fullName>
    </submittedName>
</protein>
<feature type="compositionally biased region" description="Pro residues" evidence="1">
    <location>
        <begin position="413"/>
        <end position="438"/>
    </location>
</feature>
<evidence type="ECO:0000313" key="2">
    <source>
        <dbReference type="EMBL" id="KAK5061842.1"/>
    </source>
</evidence>
<sequence>MVSHTRSRSKSSFSIFSFDTIRSLSRAGSRQARIPSKDDLNDRAESSLSYRCDPHNQPPSASPEPVHTTHASGGPPGRRFLEGKDNHIEKEALPGRVEESVQASTASERRARRFRPLSWLPFTQPSSRTDFSRSLSVQLPKAASTSTVARSVISAPILTSTTNVGVANAEGVRCQEITGLAFSQSTCNPQVGWHASSEQQNDVGPPQDGSNNKEAQNKQTVVKAKSTTDTPGSARDRMLRFRNVLRSKVRSIPHRHAERNARPPAFDPIMENADASVDLVAAEGALERRRVENINLYKDKIKELTGIGHGRRKSLNSSKELAALQEDPPLLGEFTTTRVNDSEQSDNEESVFGSLTKSFASAVDKLDFHTPAPRNMSFLRSKSSFFLSKKGDSGDADRSEMKRQETTSRPAQPSSPPTMPTRLPPAPLPPGPRPPPTPDKTAQIDLAARKCAPSPVVFSTEQNAYVPSKPVPGYPRGVNPLRMHPPDTFASPPSLPHQPLAARPRSDNIDSVVPQAERPSSSKNDQEEDDTVSLEDAPIYSPSLGDLSQYSRDTPPSTGQRRTNAPRPKAVYVTPTRDGLIDNKTPGDQRGGLLKKSRSALFGRSRVPKPLETSSNIAPSPLYERDVNQKISIGNGKRIKKSRSLQFAGLFKKESHSSLPAPLSRDPTVPFQPATPSPLRNVTRASRGNDTTRAKAEGSPSLLQSRK</sequence>
<keyword evidence="3" id="KW-1185">Reference proteome</keyword>
<feature type="compositionally biased region" description="Basic and acidic residues" evidence="1">
    <location>
        <begin position="35"/>
        <end position="45"/>
    </location>
</feature>
<feature type="compositionally biased region" description="Polar residues" evidence="1">
    <location>
        <begin position="546"/>
        <end position="563"/>
    </location>
</feature>
<feature type="compositionally biased region" description="Polar residues" evidence="1">
    <location>
        <begin position="678"/>
        <end position="689"/>
    </location>
</feature>
<accession>A0ABR0JD28</accession>
<dbReference type="EMBL" id="JAVRRF010000009">
    <property type="protein sequence ID" value="KAK5061842.1"/>
    <property type="molecule type" value="Genomic_DNA"/>
</dbReference>
<feature type="region of interest" description="Disordered" evidence="1">
    <location>
        <begin position="25"/>
        <end position="82"/>
    </location>
</feature>
<feature type="compositionally biased region" description="Basic and acidic residues" evidence="1">
    <location>
        <begin position="389"/>
        <end position="406"/>
    </location>
</feature>
<reference evidence="2 3" key="1">
    <citation type="submission" date="2023-08" db="EMBL/GenBank/DDBJ databases">
        <title>Black Yeasts Isolated from many extreme environments.</title>
        <authorList>
            <person name="Coleine C."/>
            <person name="Stajich J.E."/>
            <person name="Selbmann L."/>
        </authorList>
    </citation>
    <scope>NUCLEOTIDE SEQUENCE [LARGE SCALE GENOMIC DNA]</scope>
    <source>
        <strain evidence="2 3">CCFEE 6328</strain>
    </source>
</reference>
<comment type="caution">
    <text evidence="2">The sequence shown here is derived from an EMBL/GenBank/DDBJ whole genome shotgun (WGS) entry which is preliminary data.</text>
</comment>
<dbReference type="Proteomes" id="UP001345691">
    <property type="component" value="Unassembled WGS sequence"/>
</dbReference>
<feature type="compositionally biased region" description="Polar residues" evidence="1">
    <location>
        <begin position="196"/>
        <end position="231"/>
    </location>
</feature>
<evidence type="ECO:0000256" key="1">
    <source>
        <dbReference type="SAM" id="MobiDB-lite"/>
    </source>
</evidence>
<evidence type="ECO:0000313" key="3">
    <source>
        <dbReference type="Proteomes" id="UP001345691"/>
    </source>
</evidence>
<name>A0ABR0JD28_9EURO</name>
<feature type="region of interest" description="Disordered" evidence="1">
    <location>
        <begin position="653"/>
        <end position="707"/>
    </location>
</feature>
<feature type="region of interest" description="Disordered" evidence="1">
    <location>
        <begin position="191"/>
        <end position="238"/>
    </location>
</feature>
<proteinExistence type="predicted"/>
<organism evidence="2 3">
    <name type="scientific">Exophiala sideris</name>
    <dbReference type="NCBI Taxonomy" id="1016849"/>
    <lineage>
        <taxon>Eukaryota</taxon>
        <taxon>Fungi</taxon>
        <taxon>Dikarya</taxon>
        <taxon>Ascomycota</taxon>
        <taxon>Pezizomycotina</taxon>
        <taxon>Eurotiomycetes</taxon>
        <taxon>Chaetothyriomycetidae</taxon>
        <taxon>Chaetothyriales</taxon>
        <taxon>Herpotrichiellaceae</taxon>
        <taxon>Exophiala</taxon>
    </lineage>
</organism>
<feature type="region of interest" description="Disordered" evidence="1">
    <location>
        <begin position="387"/>
        <end position="593"/>
    </location>
</feature>
<gene>
    <name evidence="2" type="ORF">LTR69_005026</name>
</gene>